<evidence type="ECO:0000256" key="5">
    <source>
        <dbReference type="ARBA" id="ARBA00022898"/>
    </source>
</evidence>
<dbReference type="InterPro" id="IPR001926">
    <property type="entry name" value="TrpB-like_PALP"/>
</dbReference>
<dbReference type="GO" id="GO:0030170">
    <property type="term" value="F:pyridoxal phosphate binding"/>
    <property type="evidence" value="ECO:0007669"/>
    <property type="project" value="InterPro"/>
</dbReference>
<sequence>MKTAMAKNLPDLIGETPLLRVPSLSSLTGCEILIKCEYFNPGGSIKDRAAWNMVQEALESGALKPGMTIIEGTAGNTGIGLAIAAKAVGCQMRVVMPKGQTPEKERMIALHGAELHLVDAVPFANQNHFYHTARRIAEADPNQYWWANQFENLGNFRAHYQGTGPEIWSQTEGRIDALVSAAGTGGTIGGTSAYLKEQDANIQVILADPEGSGLCQYVKTGEFKSSGSSLTEGIGIMRLVANFAKARVDQALTITDQELVSVAHYVRLQDALVLGSSSALNLAAALQTALRMGPGHRIVTFACDLGERSFSKLYQAEFLASKNLNAAPEGFKSLMQNYQARWAI</sequence>
<comment type="cofactor">
    <cofactor evidence="1">
        <name>pyridoxal 5'-phosphate</name>
        <dbReference type="ChEBI" id="CHEBI:597326"/>
    </cofactor>
</comment>
<dbReference type="EMBL" id="PFFQ01000032">
    <property type="protein sequence ID" value="PIW16966.1"/>
    <property type="molecule type" value="Genomic_DNA"/>
</dbReference>
<evidence type="ECO:0000256" key="3">
    <source>
        <dbReference type="ARBA" id="ARBA00022605"/>
    </source>
</evidence>
<comment type="similarity">
    <text evidence="2">Belongs to the cysteine synthase/cystathionine beta-synthase family.</text>
</comment>
<dbReference type="Gene3D" id="3.40.50.1100">
    <property type="match status" value="2"/>
</dbReference>
<dbReference type="PANTHER" id="PTHR10314">
    <property type="entry name" value="CYSTATHIONINE BETA-SYNTHASE"/>
    <property type="match status" value="1"/>
</dbReference>
<dbReference type="SUPFAM" id="SSF53686">
    <property type="entry name" value="Tryptophan synthase beta subunit-like PLP-dependent enzymes"/>
    <property type="match status" value="1"/>
</dbReference>
<evidence type="ECO:0000256" key="1">
    <source>
        <dbReference type="ARBA" id="ARBA00001933"/>
    </source>
</evidence>
<comment type="caution">
    <text evidence="8">The sequence shown here is derived from an EMBL/GenBank/DDBJ whole genome shotgun (WGS) entry which is preliminary data.</text>
</comment>
<keyword evidence="4" id="KW-0808">Transferase</keyword>
<evidence type="ECO:0000256" key="6">
    <source>
        <dbReference type="ARBA" id="ARBA00023192"/>
    </source>
</evidence>
<dbReference type="PROSITE" id="PS00165">
    <property type="entry name" value="DEHYDRATASE_SER_THR"/>
    <property type="match status" value="1"/>
</dbReference>
<dbReference type="Proteomes" id="UP000231019">
    <property type="component" value="Unassembled WGS sequence"/>
</dbReference>
<keyword evidence="6" id="KW-0198">Cysteine biosynthesis</keyword>
<name>A0A2M7G4U8_9BACT</name>
<evidence type="ECO:0000313" key="9">
    <source>
        <dbReference type="Proteomes" id="UP000231019"/>
    </source>
</evidence>
<dbReference type="InterPro" id="IPR050214">
    <property type="entry name" value="Cys_Synth/Cystath_Beta-Synth"/>
</dbReference>
<gene>
    <name evidence="8" type="ORF">COW36_10870</name>
</gene>
<dbReference type="GO" id="GO:0006535">
    <property type="term" value="P:cysteine biosynthetic process from serine"/>
    <property type="evidence" value="ECO:0007669"/>
    <property type="project" value="InterPro"/>
</dbReference>
<dbReference type="AlphaFoldDB" id="A0A2M7G4U8"/>
<dbReference type="FunFam" id="3.40.50.1100:FF:000016">
    <property type="entry name" value="Cysteine synthase A"/>
    <property type="match status" value="1"/>
</dbReference>
<organism evidence="8 9">
    <name type="scientific">bacterium (Candidatus Blackallbacteria) CG17_big_fil_post_rev_8_21_14_2_50_48_46</name>
    <dbReference type="NCBI Taxonomy" id="2014261"/>
    <lineage>
        <taxon>Bacteria</taxon>
        <taxon>Candidatus Blackallbacteria</taxon>
    </lineage>
</organism>
<feature type="domain" description="Tryptophan synthase beta chain-like PALP" evidence="7">
    <location>
        <begin position="11"/>
        <end position="304"/>
    </location>
</feature>
<dbReference type="NCBIfam" id="NF007989">
    <property type="entry name" value="PRK10717.1"/>
    <property type="match status" value="1"/>
</dbReference>
<dbReference type="GO" id="GO:0016765">
    <property type="term" value="F:transferase activity, transferring alkyl or aryl (other than methyl) groups"/>
    <property type="evidence" value="ECO:0007669"/>
    <property type="project" value="UniProtKB-ARBA"/>
</dbReference>
<evidence type="ECO:0000256" key="4">
    <source>
        <dbReference type="ARBA" id="ARBA00022679"/>
    </source>
</evidence>
<evidence type="ECO:0000256" key="2">
    <source>
        <dbReference type="ARBA" id="ARBA00007103"/>
    </source>
</evidence>
<keyword evidence="3" id="KW-0028">Amino-acid biosynthesis</keyword>
<reference evidence="8 9" key="1">
    <citation type="submission" date="2017-09" db="EMBL/GenBank/DDBJ databases">
        <title>Depth-based differentiation of microbial function through sediment-hosted aquifers and enrichment of novel symbionts in the deep terrestrial subsurface.</title>
        <authorList>
            <person name="Probst A.J."/>
            <person name="Ladd B."/>
            <person name="Jarett J.K."/>
            <person name="Geller-Mcgrath D.E."/>
            <person name="Sieber C.M."/>
            <person name="Emerson J.B."/>
            <person name="Anantharaman K."/>
            <person name="Thomas B.C."/>
            <person name="Malmstrom R."/>
            <person name="Stieglmeier M."/>
            <person name="Klingl A."/>
            <person name="Woyke T."/>
            <person name="Ryan C.M."/>
            <person name="Banfield J.F."/>
        </authorList>
    </citation>
    <scope>NUCLEOTIDE SEQUENCE [LARGE SCALE GENOMIC DNA]</scope>
    <source>
        <strain evidence="8">CG17_big_fil_post_rev_8_21_14_2_50_48_46</strain>
    </source>
</reference>
<dbReference type="Pfam" id="PF00291">
    <property type="entry name" value="PALP"/>
    <property type="match status" value="1"/>
</dbReference>
<dbReference type="InterPro" id="IPR036052">
    <property type="entry name" value="TrpB-like_PALP_sf"/>
</dbReference>
<proteinExistence type="inferred from homology"/>
<dbReference type="CDD" id="cd01561">
    <property type="entry name" value="CBS_like"/>
    <property type="match status" value="1"/>
</dbReference>
<evidence type="ECO:0000313" key="8">
    <source>
        <dbReference type="EMBL" id="PIW16966.1"/>
    </source>
</evidence>
<dbReference type="InterPro" id="IPR000634">
    <property type="entry name" value="Ser/Thr_deHydtase_PyrdxlP-BS"/>
</dbReference>
<dbReference type="InterPro" id="IPR001216">
    <property type="entry name" value="P-phosphate_BS"/>
</dbReference>
<evidence type="ECO:0000259" key="7">
    <source>
        <dbReference type="Pfam" id="PF00291"/>
    </source>
</evidence>
<protein>
    <submittedName>
        <fullName evidence="8">Cysteine synthase A</fullName>
    </submittedName>
</protein>
<accession>A0A2M7G4U8</accession>
<dbReference type="PROSITE" id="PS00901">
    <property type="entry name" value="CYS_SYNTHASE"/>
    <property type="match status" value="1"/>
</dbReference>
<keyword evidence="5" id="KW-0663">Pyridoxal phosphate</keyword>